<organism evidence="2 3">
    <name type="scientific">Plantactinospora siamensis</name>
    <dbReference type="NCBI Taxonomy" id="555372"/>
    <lineage>
        <taxon>Bacteria</taxon>
        <taxon>Bacillati</taxon>
        <taxon>Actinomycetota</taxon>
        <taxon>Actinomycetes</taxon>
        <taxon>Micromonosporales</taxon>
        <taxon>Micromonosporaceae</taxon>
        <taxon>Plantactinospora</taxon>
    </lineage>
</organism>
<name>A0ABV6P0C0_9ACTN</name>
<comment type="caution">
    <text evidence="2">The sequence shown here is derived from an EMBL/GenBank/DDBJ whole genome shotgun (WGS) entry which is preliminary data.</text>
</comment>
<reference evidence="2 3" key="1">
    <citation type="submission" date="2024-09" db="EMBL/GenBank/DDBJ databases">
        <authorList>
            <person name="Sun Q."/>
            <person name="Mori K."/>
        </authorList>
    </citation>
    <scope>NUCLEOTIDE SEQUENCE [LARGE SCALE GENOMIC DNA]</scope>
    <source>
        <strain evidence="2 3">TBRC 2205</strain>
    </source>
</reference>
<keyword evidence="3" id="KW-1185">Reference proteome</keyword>
<feature type="compositionally biased region" description="Basic and acidic residues" evidence="1">
    <location>
        <begin position="10"/>
        <end position="19"/>
    </location>
</feature>
<dbReference type="EMBL" id="JBHLUE010000016">
    <property type="protein sequence ID" value="MFC0566391.1"/>
    <property type="molecule type" value="Genomic_DNA"/>
</dbReference>
<dbReference type="InterPro" id="IPR014917">
    <property type="entry name" value="DUF1800"/>
</dbReference>
<proteinExistence type="predicted"/>
<feature type="region of interest" description="Disordered" evidence="1">
    <location>
        <begin position="1"/>
        <end position="87"/>
    </location>
</feature>
<evidence type="ECO:0000313" key="2">
    <source>
        <dbReference type="EMBL" id="MFC0566391.1"/>
    </source>
</evidence>
<protein>
    <submittedName>
        <fullName evidence="2">DUF1800 family protein</fullName>
    </submittedName>
</protein>
<dbReference type="Pfam" id="PF08811">
    <property type="entry name" value="DUF1800"/>
    <property type="match status" value="1"/>
</dbReference>
<feature type="compositionally biased region" description="Low complexity" evidence="1">
    <location>
        <begin position="35"/>
        <end position="52"/>
    </location>
</feature>
<sequence>MADQNVPPPRPDRRWDGPEHPTSYGYRELRRDGAADQPAAPAYQAGGQHQPGPAYPGPRPYPAARNGHQQPAATGHPAYRPADSGVRVHPGDAGAYRGPGSRWVGPEGLGGGDPRLAAMPADPGDDDGRAVARRKALAAFGGTAAVVVGGAAVAMSPLGRDLTNKLFGSGPDAEVAAPTDGTAARPSGQQPSTVRTYTEQNESYMGSRAGAALKKNSPSTGQVFGGPAEAAARTTVTVKTVLAKDPVRHLASRATFGATPAVLADIRRMGIDEWLRTQLDPDRIAPSKAELKLAELTTLKMTPAQLKANRESLNAKGVQADKEYIDATIARQIWSQRQLFEVMVDFWNDFLHVGPEFDNSDLVRGAFDRDVVRKHALGNYADMLVAGNRHPALLIYLNQIQSHKDEVNENLARENLELYSVGVDGGYKEADVRQAALLQTGRTIDENFDYVFQPSRHYVGRVKILGYSSANNSAEGGDKASEAYFRYLANHSSTARYVAQNLATRFVSDVPPKSLVDRLAKTYLANKTAIKPVLMTLFSSSEFWAAVGQKVRRPMEYLVATYRALGVTPDPSPGYQPGGDRGAFASGLSQIRSKMAEMGQFPTGMPTPNGYPDVFVAWTSPGTMLNGWNEAATLIEGGHPEFSYVKPERLVGAKAPGTAGAYVDALAKRLVHQPLTARQKALILGIPGVSSAAKVDAKFLGAVPAMARALLASPQHHLR</sequence>
<dbReference type="RefSeq" id="WP_377341002.1">
    <property type="nucleotide sequence ID" value="NZ_JBHLUE010000016.1"/>
</dbReference>
<gene>
    <name evidence="2" type="ORF">ACFFHU_19910</name>
</gene>
<evidence type="ECO:0000313" key="3">
    <source>
        <dbReference type="Proteomes" id="UP001589894"/>
    </source>
</evidence>
<accession>A0ABV6P0C0</accession>
<evidence type="ECO:0000256" key="1">
    <source>
        <dbReference type="SAM" id="MobiDB-lite"/>
    </source>
</evidence>
<feature type="region of interest" description="Disordered" evidence="1">
    <location>
        <begin position="169"/>
        <end position="195"/>
    </location>
</feature>
<dbReference type="Proteomes" id="UP001589894">
    <property type="component" value="Unassembled WGS sequence"/>
</dbReference>